<feature type="domain" description="Tc1-like transposase DDE" evidence="1">
    <location>
        <begin position="16"/>
        <end position="148"/>
    </location>
</feature>
<evidence type="ECO:0000259" key="1">
    <source>
        <dbReference type="Pfam" id="PF13358"/>
    </source>
</evidence>
<keyword evidence="2" id="KW-0255">Endonuclease</keyword>
<dbReference type="InterPro" id="IPR047655">
    <property type="entry name" value="Transpos_IS630-like"/>
</dbReference>
<dbReference type="Pfam" id="PF13358">
    <property type="entry name" value="DDE_3"/>
    <property type="match status" value="1"/>
</dbReference>
<dbReference type="GO" id="GO:0004519">
    <property type="term" value="F:endonuclease activity"/>
    <property type="evidence" value="ECO:0007669"/>
    <property type="project" value="UniProtKB-KW"/>
</dbReference>
<dbReference type="PANTHER" id="PTHR46564">
    <property type="entry name" value="TRANSPOSASE"/>
    <property type="match status" value="1"/>
</dbReference>
<keyword evidence="2" id="KW-0540">Nuclease</keyword>
<proteinExistence type="predicted"/>
<dbReference type="InterPro" id="IPR036397">
    <property type="entry name" value="RNaseH_sf"/>
</dbReference>
<dbReference type="STRING" id="54.SAMN02745121_04346"/>
<gene>
    <name evidence="2" type="ORF">SAMN02745121_04346</name>
</gene>
<accession>A0A1I2ASD5</accession>
<dbReference type="NCBIfam" id="NF033545">
    <property type="entry name" value="transpos_IS630"/>
    <property type="match status" value="1"/>
</dbReference>
<sequence length="160" mass="17618">MRNAFVAQMQSCDPERLIFLDESGSHISMTRARAWAPRGKRAHGVVPRNRGRVTTMLGALSIDGIEAMMAVECGTTAKVFLEFIDEHLAPKLRPGDIVVMDNPGAHHATGVRERIEARGAKVVYQPPYSPDLNPIELAWSKIKAALCASRVRPDSMFHAT</sequence>
<evidence type="ECO:0000313" key="3">
    <source>
        <dbReference type="Proteomes" id="UP000199400"/>
    </source>
</evidence>
<dbReference type="InterPro" id="IPR038717">
    <property type="entry name" value="Tc1-like_DDE_dom"/>
</dbReference>
<reference evidence="3" key="1">
    <citation type="submission" date="2016-10" db="EMBL/GenBank/DDBJ databases">
        <authorList>
            <person name="Varghese N."/>
            <person name="Submissions S."/>
        </authorList>
    </citation>
    <scope>NUCLEOTIDE SEQUENCE [LARGE SCALE GENOMIC DNA]</scope>
    <source>
        <strain evidence="3">ATCC 25963</strain>
    </source>
</reference>
<dbReference type="EMBL" id="FOMX01000014">
    <property type="protein sequence ID" value="SFE46812.1"/>
    <property type="molecule type" value="Genomic_DNA"/>
</dbReference>
<protein>
    <submittedName>
        <fullName evidence="2">DDE superfamily endonuclease</fullName>
    </submittedName>
</protein>
<dbReference type="GO" id="GO:0003676">
    <property type="term" value="F:nucleic acid binding"/>
    <property type="evidence" value="ECO:0007669"/>
    <property type="project" value="InterPro"/>
</dbReference>
<evidence type="ECO:0000313" key="2">
    <source>
        <dbReference type="EMBL" id="SFE46812.1"/>
    </source>
</evidence>
<keyword evidence="2" id="KW-0378">Hydrolase</keyword>
<name>A0A1I2ASD5_9BACT</name>
<dbReference type="PANTHER" id="PTHR46564:SF1">
    <property type="entry name" value="TRANSPOSASE"/>
    <property type="match status" value="1"/>
</dbReference>
<dbReference type="Proteomes" id="UP000199400">
    <property type="component" value="Unassembled WGS sequence"/>
</dbReference>
<dbReference type="AlphaFoldDB" id="A0A1I2ASD5"/>
<organism evidence="2 3">
    <name type="scientific">Nannocystis exedens</name>
    <dbReference type="NCBI Taxonomy" id="54"/>
    <lineage>
        <taxon>Bacteria</taxon>
        <taxon>Pseudomonadati</taxon>
        <taxon>Myxococcota</taxon>
        <taxon>Polyangia</taxon>
        <taxon>Nannocystales</taxon>
        <taxon>Nannocystaceae</taxon>
        <taxon>Nannocystis</taxon>
    </lineage>
</organism>
<keyword evidence="3" id="KW-1185">Reference proteome</keyword>
<dbReference type="Gene3D" id="3.30.420.10">
    <property type="entry name" value="Ribonuclease H-like superfamily/Ribonuclease H"/>
    <property type="match status" value="1"/>
</dbReference>